<organism evidence="2">
    <name type="scientific">marine metagenome</name>
    <dbReference type="NCBI Taxonomy" id="408172"/>
    <lineage>
        <taxon>unclassified sequences</taxon>
        <taxon>metagenomes</taxon>
        <taxon>ecological metagenomes</taxon>
    </lineage>
</organism>
<evidence type="ECO:0000259" key="1">
    <source>
        <dbReference type="Pfam" id="PF04295"/>
    </source>
</evidence>
<dbReference type="InterPro" id="IPR007392">
    <property type="entry name" value="GD_AH_second"/>
</dbReference>
<accession>A0A382RCR7</accession>
<dbReference type="GO" id="GO:0016829">
    <property type="term" value="F:lyase activity"/>
    <property type="evidence" value="ECO:0007669"/>
    <property type="project" value="InterPro"/>
</dbReference>
<proteinExistence type="predicted"/>
<dbReference type="AlphaFoldDB" id="A0A382RCR7"/>
<evidence type="ECO:0000313" key="2">
    <source>
        <dbReference type="EMBL" id="SVC94798.1"/>
    </source>
</evidence>
<feature type="non-terminal residue" evidence="2">
    <location>
        <position position="1"/>
    </location>
</feature>
<feature type="domain" description="D-galactarate/Altronate dehydratase second" evidence="1">
    <location>
        <begin position="67"/>
        <end position="128"/>
    </location>
</feature>
<protein>
    <recommendedName>
        <fullName evidence="1">D-galactarate/Altronate dehydratase second domain-containing protein</fullName>
    </recommendedName>
</protein>
<dbReference type="PANTHER" id="PTHR30536:SF5">
    <property type="entry name" value="ALTRONATE DEHYDRATASE"/>
    <property type="match status" value="1"/>
</dbReference>
<name>A0A382RCR7_9ZZZZ</name>
<dbReference type="PANTHER" id="PTHR30536">
    <property type="entry name" value="ALTRONATE/GALACTARATE DEHYDRATASE"/>
    <property type="match status" value="1"/>
</dbReference>
<dbReference type="GO" id="GO:0019698">
    <property type="term" value="P:D-galacturonate catabolic process"/>
    <property type="evidence" value="ECO:0007669"/>
    <property type="project" value="TreeGrafter"/>
</dbReference>
<reference evidence="2" key="1">
    <citation type="submission" date="2018-05" db="EMBL/GenBank/DDBJ databases">
        <authorList>
            <person name="Lanie J.A."/>
            <person name="Ng W.-L."/>
            <person name="Kazmierczak K.M."/>
            <person name="Andrzejewski T.M."/>
            <person name="Davidsen T.M."/>
            <person name="Wayne K.J."/>
            <person name="Tettelin H."/>
            <person name="Glass J.I."/>
            <person name="Rusch D."/>
            <person name="Podicherti R."/>
            <person name="Tsui H.-C.T."/>
            <person name="Winkler M.E."/>
        </authorList>
    </citation>
    <scope>NUCLEOTIDE SEQUENCE</scope>
</reference>
<feature type="non-terminal residue" evidence="2">
    <location>
        <position position="133"/>
    </location>
</feature>
<dbReference type="Pfam" id="PF04295">
    <property type="entry name" value="GD_AH_second"/>
    <property type="match status" value="1"/>
</dbReference>
<dbReference type="InterPro" id="IPR052172">
    <property type="entry name" value="UxaA_altronate/galactarate_dh"/>
</dbReference>
<sequence>VARSAISPGEYVTNPGMLEALGGRSIDFELPAEPNFEDRVVPYQLDESTFSPAAPMPRRKEIPTFRGFDRGSRGVGTRNHIVVLGTTSRTAAFARQLAQRCSDLPTSDHFDGVVAVAHTEGGGERTPNNRELL</sequence>
<dbReference type="EMBL" id="UINC01120362">
    <property type="protein sequence ID" value="SVC94798.1"/>
    <property type="molecule type" value="Genomic_DNA"/>
</dbReference>
<gene>
    <name evidence="2" type="ORF">METZ01_LOCUS347652</name>
</gene>